<keyword evidence="4" id="KW-1185">Reference proteome</keyword>
<reference evidence="3 4" key="1">
    <citation type="submission" date="2019-03" db="EMBL/GenBank/DDBJ databases">
        <authorList>
            <person name="Kim M.K.M."/>
        </authorList>
    </citation>
    <scope>NUCLEOTIDE SEQUENCE [LARGE SCALE GENOMIC DNA]</scope>
    <source>
        <strain evidence="3 4">18JY21-1</strain>
    </source>
</reference>
<dbReference type="Pfam" id="PF07833">
    <property type="entry name" value="Cu_amine_oxidN1"/>
    <property type="match status" value="1"/>
</dbReference>
<dbReference type="InterPro" id="IPR012854">
    <property type="entry name" value="Cu_amine_oxidase-like_N"/>
</dbReference>
<feature type="signal peptide" evidence="1">
    <location>
        <begin position="1"/>
        <end position="23"/>
    </location>
</feature>
<feature type="domain" description="Copper amine oxidase-like N-terminal" evidence="2">
    <location>
        <begin position="40"/>
        <end position="97"/>
    </location>
</feature>
<evidence type="ECO:0000313" key="4">
    <source>
        <dbReference type="Proteomes" id="UP000295418"/>
    </source>
</evidence>
<dbReference type="SUPFAM" id="SSF55383">
    <property type="entry name" value="Copper amine oxidase, domain N"/>
    <property type="match status" value="1"/>
</dbReference>
<evidence type="ECO:0000256" key="1">
    <source>
        <dbReference type="SAM" id="SignalP"/>
    </source>
</evidence>
<sequence>MKARRIMALVLSIFVVGATSAVAGTQWGSYGNYAKVKVVVNGEEKTSRNWEVPPIFMDGSTMLPAKLVIDTFGMLMHWDQAKQTLELSKPDVSVTMWKELTQSKSGEYVFKSPFGKVTKGESADFAVFVQVENMKAAWSNVEIALYSPSGDKVDNAFVNSEIQKGMEEAFWLPVDMKNVTFSESGNYTVRVSFKTPDSDKYTVVAQKKIVSNSVAQK</sequence>
<evidence type="ECO:0000259" key="2">
    <source>
        <dbReference type="Pfam" id="PF07833"/>
    </source>
</evidence>
<gene>
    <name evidence="3" type="ORF">E0485_22365</name>
</gene>
<keyword evidence="1" id="KW-0732">Signal</keyword>
<comment type="caution">
    <text evidence="3">The sequence shown here is derived from an EMBL/GenBank/DDBJ whole genome shotgun (WGS) entry which is preliminary data.</text>
</comment>
<accession>A0A4R4E515</accession>
<dbReference type="AlphaFoldDB" id="A0A4R4E515"/>
<proteinExistence type="predicted"/>
<dbReference type="OrthoDB" id="2677881at2"/>
<dbReference type="Proteomes" id="UP000295418">
    <property type="component" value="Unassembled WGS sequence"/>
</dbReference>
<protein>
    <recommendedName>
        <fullName evidence="2">Copper amine oxidase-like N-terminal domain-containing protein</fullName>
    </recommendedName>
</protein>
<dbReference type="InterPro" id="IPR036582">
    <property type="entry name" value="Mao_N_sf"/>
</dbReference>
<dbReference type="EMBL" id="SKFG01000038">
    <property type="protein sequence ID" value="TCZ72330.1"/>
    <property type="molecule type" value="Genomic_DNA"/>
</dbReference>
<name>A0A4R4E515_9BACL</name>
<dbReference type="RefSeq" id="WP_132420274.1">
    <property type="nucleotide sequence ID" value="NZ_SKFG01000038.1"/>
</dbReference>
<feature type="chain" id="PRO_5020640010" description="Copper amine oxidase-like N-terminal domain-containing protein" evidence="1">
    <location>
        <begin position="24"/>
        <end position="217"/>
    </location>
</feature>
<organism evidence="3 4">
    <name type="scientific">Paenibacillus albiflavus</name>
    <dbReference type="NCBI Taxonomy" id="2545760"/>
    <lineage>
        <taxon>Bacteria</taxon>
        <taxon>Bacillati</taxon>
        <taxon>Bacillota</taxon>
        <taxon>Bacilli</taxon>
        <taxon>Bacillales</taxon>
        <taxon>Paenibacillaceae</taxon>
        <taxon>Paenibacillus</taxon>
    </lineage>
</organism>
<evidence type="ECO:0000313" key="3">
    <source>
        <dbReference type="EMBL" id="TCZ72330.1"/>
    </source>
</evidence>